<comment type="caution">
    <text evidence="2">The sequence shown here is derived from an EMBL/GenBank/DDBJ whole genome shotgun (WGS) entry which is preliminary data.</text>
</comment>
<evidence type="ECO:0000313" key="3">
    <source>
        <dbReference type="Proteomes" id="UP001159363"/>
    </source>
</evidence>
<organism evidence="2 3">
    <name type="scientific">Dryococelus australis</name>
    <dbReference type="NCBI Taxonomy" id="614101"/>
    <lineage>
        <taxon>Eukaryota</taxon>
        <taxon>Metazoa</taxon>
        <taxon>Ecdysozoa</taxon>
        <taxon>Arthropoda</taxon>
        <taxon>Hexapoda</taxon>
        <taxon>Insecta</taxon>
        <taxon>Pterygota</taxon>
        <taxon>Neoptera</taxon>
        <taxon>Polyneoptera</taxon>
        <taxon>Phasmatodea</taxon>
        <taxon>Verophasmatodea</taxon>
        <taxon>Anareolatae</taxon>
        <taxon>Phasmatidae</taxon>
        <taxon>Eurycanthinae</taxon>
        <taxon>Dryococelus</taxon>
    </lineage>
</organism>
<feature type="region of interest" description="Disordered" evidence="1">
    <location>
        <begin position="388"/>
        <end position="446"/>
    </location>
</feature>
<dbReference type="Proteomes" id="UP001159363">
    <property type="component" value="Chromosome 9"/>
</dbReference>
<protein>
    <submittedName>
        <fullName evidence="2">Uncharacterized protein</fullName>
    </submittedName>
</protein>
<evidence type="ECO:0000313" key="2">
    <source>
        <dbReference type="EMBL" id="KAJ8874386.1"/>
    </source>
</evidence>
<accession>A0ABQ9GQW8</accession>
<reference evidence="2 3" key="1">
    <citation type="submission" date="2023-02" db="EMBL/GenBank/DDBJ databases">
        <title>LHISI_Scaffold_Assembly.</title>
        <authorList>
            <person name="Stuart O.P."/>
            <person name="Cleave R."/>
            <person name="Magrath M.J.L."/>
            <person name="Mikheyev A.S."/>
        </authorList>
    </citation>
    <scope>NUCLEOTIDE SEQUENCE [LARGE SCALE GENOMIC DNA]</scope>
    <source>
        <strain evidence="2">Daus_M_001</strain>
        <tissue evidence="2">Leg muscle</tissue>
    </source>
</reference>
<keyword evidence="3" id="KW-1185">Reference proteome</keyword>
<evidence type="ECO:0000256" key="1">
    <source>
        <dbReference type="SAM" id="MobiDB-lite"/>
    </source>
</evidence>
<dbReference type="EMBL" id="JARBHB010000010">
    <property type="protein sequence ID" value="KAJ8874386.1"/>
    <property type="molecule type" value="Genomic_DNA"/>
</dbReference>
<gene>
    <name evidence="2" type="ORF">PR048_025235</name>
</gene>
<name>A0ABQ9GQW8_9NEOP</name>
<proteinExistence type="predicted"/>
<sequence>MLGQKQDGRQIQYGYQSTVPHPSAMPQMLNRSRCPPVLRSVPAIIKCFLTAGGILRSSIIGQLDLDMQIGLLGSSASSQVRQNAPLYTTYKHQEFGFDREKFPLMLGKLTEGMWRELKMIGAMLSGCSKSNPHISSLICHNYQLRYDHCYNRAMTFPAGQSHAMERPCDFLIIRHCVLSNPYDLPCRPEPCHETTLRLPYNSTLRVVEPLNYSPPTWTNWFRFLVGWLPDFRVWGIVRDEPASRRVFSGISRFTDPFIPALLHTHLASHSSALKTSMLRVAQISSLTLPYIDESENQNHEISMVQHLFIGIKINLGPGPELGSFDLGSEKIWCNRASVGYISRRRNQSRGIRLRAQMSSAGSCGDNDRYHPDEHPSGSYMIEFERGDKKNKIGGSSSPVRRTLRRPETAGVRMSRVLRDPAARASKMASPATIMSELRSPTYSPAN</sequence>